<dbReference type="STRING" id="1220589.CD32_12195"/>
<feature type="transmembrane region" description="Helical" evidence="1">
    <location>
        <begin position="38"/>
        <end position="58"/>
    </location>
</feature>
<reference evidence="2 3" key="1">
    <citation type="submission" date="2014-02" db="EMBL/GenBank/DDBJ databases">
        <title>Draft genome sequence of Lysinibacillus odysseyi NBRC 100172.</title>
        <authorList>
            <person name="Zhang F."/>
            <person name="Wang G."/>
            <person name="Zhang L."/>
        </authorList>
    </citation>
    <scope>NUCLEOTIDE SEQUENCE [LARGE SCALE GENOMIC DNA]</scope>
    <source>
        <strain evidence="2 3">NBRC 100172</strain>
    </source>
</reference>
<evidence type="ECO:0000313" key="3">
    <source>
        <dbReference type="Proteomes" id="UP000030437"/>
    </source>
</evidence>
<dbReference type="Proteomes" id="UP000030437">
    <property type="component" value="Unassembled WGS sequence"/>
</dbReference>
<evidence type="ECO:0000313" key="2">
    <source>
        <dbReference type="EMBL" id="KGR84349.1"/>
    </source>
</evidence>
<proteinExistence type="predicted"/>
<sequence>MGWLGVLKTVFLILCFYCTLYYFQYLKEGDERKIKQSRLAAVICLAIALLVPVIYNFYLFNHMMQ</sequence>
<dbReference type="eggNOG" id="ENOG5030BV0">
    <property type="taxonomic scope" value="Bacteria"/>
</dbReference>
<gene>
    <name evidence="2" type="ORF">CD32_12195</name>
</gene>
<keyword evidence="1" id="KW-1133">Transmembrane helix</keyword>
<dbReference type="AlphaFoldDB" id="A0A0A3II29"/>
<dbReference type="EMBL" id="JPVP01000056">
    <property type="protein sequence ID" value="KGR84349.1"/>
    <property type="molecule type" value="Genomic_DNA"/>
</dbReference>
<organism evidence="2 3">
    <name type="scientific">Lysinibacillus odysseyi 34hs-1 = NBRC 100172</name>
    <dbReference type="NCBI Taxonomy" id="1220589"/>
    <lineage>
        <taxon>Bacteria</taxon>
        <taxon>Bacillati</taxon>
        <taxon>Bacillota</taxon>
        <taxon>Bacilli</taxon>
        <taxon>Bacillales</taxon>
        <taxon>Bacillaceae</taxon>
        <taxon>Lysinibacillus</taxon>
    </lineage>
</organism>
<keyword evidence="1" id="KW-0472">Membrane</keyword>
<keyword evidence="3" id="KW-1185">Reference proteome</keyword>
<name>A0A0A3II29_9BACI</name>
<accession>A0A0A3II29</accession>
<evidence type="ECO:0000256" key="1">
    <source>
        <dbReference type="SAM" id="Phobius"/>
    </source>
</evidence>
<feature type="transmembrane region" description="Helical" evidence="1">
    <location>
        <begin position="6"/>
        <end position="26"/>
    </location>
</feature>
<protein>
    <submittedName>
        <fullName evidence="2">Uncharacterized protein</fullName>
    </submittedName>
</protein>
<comment type="caution">
    <text evidence="2">The sequence shown here is derived from an EMBL/GenBank/DDBJ whole genome shotgun (WGS) entry which is preliminary data.</text>
</comment>
<keyword evidence="1" id="KW-0812">Transmembrane</keyword>